<dbReference type="InterPro" id="IPR001709">
    <property type="entry name" value="Flavoprot_Pyr_Nucl_cyt_Rdtase"/>
</dbReference>
<dbReference type="EMBL" id="AP028212">
    <property type="protein sequence ID" value="BEI88466.1"/>
    <property type="molecule type" value="Genomic_DNA"/>
</dbReference>
<dbReference type="GO" id="GO:0005789">
    <property type="term" value="C:endoplasmic reticulum membrane"/>
    <property type="evidence" value="ECO:0007669"/>
    <property type="project" value="UniProtKB-SubCell"/>
</dbReference>
<gene>
    <name evidence="18" type="primary">cprA</name>
    <name evidence="18" type="ORF">CcaverHIS019_0111840</name>
</gene>
<keyword evidence="10 14" id="KW-0756">Sterol biosynthesis</keyword>
<comment type="similarity">
    <text evidence="14">In the N-terminal section; belongs to the flavodoxin family.</text>
</comment>
<keyword evidence="14" id="KW-1003">Cell membrane</keyword>
<dbReference type="PROSITE" id="PS50902">
    <property type="entry name" value="FLAVODOXIN_LIKE"/>
    <property type="match status" value="1"/>
</dbReference>
<sequence>MSASFNAKEQQTSVPDTGDAPASGINANTVVLGLLVLAVIYFLMPGGKKNKVPSGLNAGQGQRGAAPKAAAEDDDEDSWTAKLKSQDKKAAVFFGSQTGTAQEYALKWAKEARSKFGVSSLVLDPEQVEFNNLDRVPNSKAVVFVMASYGEGEPTDNAEAMMEFLLDEDVQFSHGGSRLDNLNYVIFGLGNTTYAKYNEVARKLDARLEELGANRIGGRGEGDEIAGSEKGYMEWKERMWSEFADRLELEAGAGADIADFSVTEIGRETDNNTYLGELSEHALKVSTGRAPARGIFDAKNPYPSPVIARELFALDGERNCVHLEFDISGTNISYSAGDHIAIWPSNPDMAVERFLSVLGLADKRDVIVDVKALDPTLAAVPFPNPSTYEAIFRNYLELSALASRQTLATLAQFAPTPQARAILERWGSDPEVYDREVDKARLRPAEALQLATGNDPSNPKDAAVWPIPLDRIISLLPRQKPRYYSISSSSKMYPTTVHVTAVVLKYQTPESKMHGDQPRWVYGMGSNFLQSVQENLRYGDLAGANTTIRLEGMPTQTPTYRLKGPRDAHVQGNVLRVPIHIRRSTFRLPANTKVPVIMIGPGTGVAPFRGFVQERVAMARSAKQRKGDAALADWGDMFLFYGCRREDEDFLYRDEWPQYAAELDGKLKIHTAFSRGPERKPDGSKIYVQDLIWNARDALVPAILHHGAFIYICGDAKSMAKEVERCLAQMLADYRGGTLEAEGYEELKNLKDKKRFQTDVWS</sequence>
<evidence type="ECO:0000256" key="8">
    <source>
        <dbReference type="ARBA" id="ARBA00022989"/>
    </source>
</evidence>
<dbReference type="HAMAP" id="MF_03212">
    <property type="entry name" value="NCPR"/>
    <property type="match status" value="1"/>
</dbReference>
<dbReference type="CDD" id="cd06204">
    <property type="entry name" value="CYPOR"/>
    <property type="match status" value="1"/>
</dbReference>
<dbReference type="SUPFAM" id="SSF63380">
    <property type="entry name" value="Riboflavin synthase domain-like"/>
    <property type="match status" value="1"/>
</dbReference>
<keyword evidence="14" id="KW-0444">Lipid biosynthesis</keyword>
<feature type="domain" description="FAD-binding FR-type" evidence="17">
    <location>
        <begin position="299"/>
        <end position="561"/>
    </location>
</feature>
<name>A0AA48HZS5_9TREE</name>
<evidence type="ECO:0000256" key="7">
    <source>
        <dbReference type="ARBA" id="ARBA00022955"/>
    </source>
</evidence>
<protein>
    <recommendedName>
        <fullName evidence="14">NADPH--cytochrome P450 reductase</fullName>
        <shortName evidence="14">CPR</shortName>
        <shortName evidence="14">P450R</shortName>
        <ecNumber evidence="14">1.6.2.4</ecNumber>
    </recommendedName>
</protein>
<feature type="binding site" evidence="14">
    <location>
        <position position="506"/>
    </location>
    <ligand>
        <name>FAD</name>
        <dbReference type="ChEBI" id="CHEBI:57692"/>
    </ligand>
</feature>
<evidence type="ECO:0000256" key="5">
    <source>
        <dbReference type="ARBA" id="ARBA00022827"/>
    </source>
</evidence>
<dbReference type="PRINTS" id="PR00371">
    <property type="entry name" value="FPNCR"/>
</dbReference>
<comment type="similarity">
    <text evidence="14">In the C-terminal section; belongs to the flavoprotein pyridine nucleotide cytochrome reductase family.</text>
</comment>
<dbReference type="AlphaFoldDB" id="A0AA48HZS5"/>
<dbReference type="GO" id="GO:0050661">
    <property type="term" value="F:NADP binding"/>
    <property type="evidence" value="ECO:0007669"/>
    <property type="project" value="UniProtKB-UniRule"/>
</dbReference>
<keyword evidence="11 14" id="KW-0472">Membrane</keyword>
<organism evidence="18 19">
    <name type="scientific">Cutaneotrichosporon cavernicola</name>
    <dbReference type="NCBI Taxonomy" id="279322"/>
    <lineage>
        <taxon>Eukaryota</taxon>
        <taxon>Fungi</taxon>
        <taxon>Dikarya</taxon>
        <taxon>Basidiomycota</taxon>
        <taxon>Agaricomycotina</taxon>
        <taxon>Tremellomycetes</taxon>
        <taxon>Trichosporonales</taxon>
        <taxon>Trichosporonaceae</taxon>
        <taxon>Cutaneotrichosporon</taxon>
    </lineage>
</organism>
<dbReference type="InterPro" id="IPR003097">
    <property type="entry name" value="CysJ-like_FAD-binding"/>
</dbReference>
<dbReference type="InterPro" id="IPR001433">
    <property type="entry name" value="OxRdtase_FAD/NAD-bd"/>
</dbReference>
<dbReference type="Proteomes" id="UP001233271">
    <property type="component" value="Chromosome 1"/>
</dbReference>
<dbReference type="PANTHER" id="PTHR19384">
    <property type="entry name" value="NITRIC OXIDE SYNTHASE-RELATED"/>
    <property type="match status" value="1"/>
</dbReference>
<keyword evidence="4 14" id="KW-0256">Endoplasmic reticulum</keyword>
<dbReference type="InterPro" id="IPR029039">
    <property type="entry name" value="Flavoprotein-like_sf"/>
</dbReference>
<dbReference type="InterPro" id="IPR017938">
    <property type="entry name" value="Riboflavin_synthase-like_b-brl"/>
</dbReference>
<dbReference type="FunFam" id="3.40.50.80:FF:000018">
    <property type="entry name" value="NADPH--cytochrome P450 reductase"/>
    <property type="match status" value="1"/>
</dbReference>
<evidence type="ECO:0000256" key="6">
    <source>
        <dbReference type="ARBA" id="ARBA00022857"/>
    </source>
</evidence>
<feature type="binding site" evidence="14">
    <location>
        <position position="603"/>
    </location>
    <ligand>
        <name>NADP(+)</name>
        <dbReference type="ChEBI" id="CHEBI:58349"/>
    </ligand>
</feature>
<dbReference type="InterPro" id="IPR023208">
    <property type="entry name" value="P450R"/>
</dbReference>
<dbReference type="PRINTS" id="PR00369">
    <property type="entry name" value="FLAVODOXIN"/>
</dbReference>
<dbReference type="GO" id="GO:0005741">
    <property type="term" value="C:mitochondrial outer membrane"/>
    <property type="evidence" value="ECO:0007669"/>
    <property type="project" value="UniProtKB-SubCell"/>
</dbReference>
<dbReference type="Gene3D" id="3.40.50.360">
    <property type="match status" value="1"/>
</dbReference>
<comment type="similarity">
    <text evidence="14">Belongs to the NADPH--cytochrome P450 reductase family.</text>
</comment>
<keyword evidence="9 14" id="KW-0560">Oxidoreductase</keyword>
<dbReference type="Pfam" id="PF00258">
    <property type="entry name" value="Flavodoxin_1"/>
    <property type="match status" value="1"/>
</dbReference>
<dbReference type="RefSeq" id="XP_060453732.1">
    <property type="nucleotide sequence ID" value="XM_060596772.1"/>
</dbReference>
<feature type="region of interest" description="Disordered" evidence="15">
    <location>
        <begin position="54"/>
        <end position="75"/>
    </location>
</feature>
<dbReference type="GO" id="GO:0005829">
    <property type="term" value="C:cytosol"/>
    <property type="evidence" value="ECO:0007669"/>
    <property type="project" value="TreeGrafter"/>
</dbReference>
<keyword evidence="1 14" id="KW-0285">Flavoprotein</keyword>
<keyword evidence="14" id="KW-1000">Mitochondrion outer membrane</keyword>
<evidence type="ECO:0000313" key="18">
    <source>
        <dbReference type="EMBL" id="BEI88466.1"/>
    </source>
</evidence>
<dbReference type="InterPro" id="IPR039261">
    <property type="entry name" value="FNR_nucleotide-bd"/>
</dbReference>
<evidence type="ECO:0000259" key="16">
    <source>
        <dbReference type="PROSITE" id="PS50902"/>
    </source>
</evidence>
<evidence type="ECO:0000256" key="12">
    <source>
        <dbReference type="ARBA" id="ARBA00023166"/>
    </source>
</evidence>
<keyword evidence="14" id="KW-0496">Mitochondrion</keyword>
<accession>A0AA48HZS5</accession>
<dbReference type="GO" id="GO:0005886">
    <property type="term" value="C:plasma membrane"/>
    <property type="evidence" value="ECO:0007669"/>
    <property type="project" value="UniProtKB-SubCell"/>
</dbReference>
<dbReference type="PROSITE" id="PS51384">
    <property type="entry name" value="FAD_FR"/>
    <property type="match status" value="1"/>
</dbReference>
<proteinExistence type="inferred from homology"/>
<feature type="domain" description="Flavodoxin-like" evidence="16">
    <location>
        <begin position="90"/>
        <end position="240"/>
    </location>
</feature>
<evidence type="ECO:0000313" key="19">
    <source>
        <dbReference type="Proteomes" id="UP001233271"/>
    </source>
</evidence>
<dbReference type="Gene3D" id="2.40.30.10">
    <property type="entry name" value="Translation factors"/>
    <property type="match status" value="1"/>
</dbReference>
<dbReference type="GeneID" id="85492337"/>
<comment type="function">
    <text evidence="14">This enzyme is required for electron transfer from NADP to cytochrome P450 in microsomes. It can also provide electron transfer to heme oxygenase and cytochrome B5. Involved in ergosterol biosynthesis.</text>
</comment>
<keyword evidence="2 14" id="KW-0288">FMN</keyword>
<feature type="binding site" evidence="14">
    <location>
        <position position="761"/>
    </location>
    <ligand>
        <name>FAD</name>
        <dbReference type="ChEBI" id="CHEBI:57692"/>
    </ligand>
</feature>
<evidence type="ECO:0000256" key="2">
    <source>
        <dbReference type="ARBA" id="ARBA00022643"/>
    </source>
</evidence>
<dbReference type="GO" id="GO:0006696">
    <property type="term" value="P:ergosterol biosynthetic process"/>
    <property type="evidence" value="ECO:0007669"/>
    <property type="project" value="UniProtKB-UniRule"/>
</dbReference>
<dbReference type="Pfam" id="PF00175">
    <property type="entry name" value="NAD_binding_1"/>
    <property type="match status" value="1"/>
</dbReference>
<comment type="subcellular location">
    <subcellularLocation>
        <location evidence="14">Endoplasmic reticulum membrane</location>
        <topology evidence="14">Single-pass membrane protein</topology>
        <orientation evidence="14">Cytoplasmic side</orientation>
    </subcellularLocation>
    <subcellularLocation>
        <location evidence="14">Mitochondrion outer membrane</location>
        <topology evidence="14">Single-pass membrane protein</topology>
        <orientation evidence="14">Cytoplasmic side</orientation>
    </subcellularLocation>
    <subcellularLocation>
        <location evidence="14">Cell membrane</location>
        <topology evidence="14">Single-pass membrane protein</topology>
        <orientation evidence="14">Cytoplasmic side</orientation>
    </subcellularLocation>
</comment>
<reference evidence="18" key="1">
    <citation type="journal article" date="2023" name="BMC Genomics">
        <title>Chromosome-level genome assemblies of Cutaneotrichosporon spp. (Trichosporonales, Basidiomycota) reveal imbalanced evolution between nucleotide sequences and chromosome synteny.</title>
        <authorList>
            <person name="Kobayashi Y."/>
            <person name="Kayamori A."/>
            <person name="Aoki K."/>
            <person name="Shiwa Y."/>
            <person name="Matsutani M."/>
            <person name="Fujita N."/>
            <person name="Sugita T."/>
            <person name="Iwasaki W."/>
            <person name="Tanaka N."/>
            <person name="Takashima M."/>
        </authorList>
    </citation>
    <scope>NUCLEOTIDE SEQUENCE</scope>
    <source>
        <strain evidence="18">HIS019</strain>
    </source>
</reference>
<comment type="cofactor">
    <cofactor evidence="14">
        <name>FAD</name>
        <dbReference type="ChEBI" id="CHEBI:57692"/>
    </cofactor>
    <text evidence="14">Binds 1 FAD per monomer.</text>
</comment>
<dbReference type="KEGG" id="ccac:CcaHIS019_0111840"/>
<feature type="binding site" evidence="14">
    <location>
        <begin position="96"/>
        <end position="101"/>
    </location>
    <ligand>
        <name>FMN</name>
        <dbReference type="ChEBI" id="CHEBI:58210"/>
    </ligand>
</feature>
<dbReference type="EC" id="1.6.2.4" evidence="14"/>
<feature type="binding site" evidence="14">
    <location>
        <begin position="685"/>
        <end position="689"/>
    </location>
    <ligand>
        <name>NADP(+)</name>
        <dbReference type="ChEBI" id="CHEBI:58349"/>
    </ligand>
</feature>
<comment type="caution">
    <text evidence="14">Lacks conserved residue(s) required for the propagation of feature annotation.</text>
</comment>
<evidence type="ECO:0000259" key="17">
    <source>
        <dbReference type="PROSITE" id="PS51384"/>
    </source>
</evidence>
<feature type="binding site" evidence="14">
    <location>
        <begin position="674"/>
        <end position="675"/>
    </location>
    <ligand>
        <name>NADP(+)</name>
        <dbReference type="ChEBI" id="CHEBI:58349"/>
    </ligand>
</feature>
<keyword evidence="7 14" id="KW-0752">Steroid biosynthesis</keyword>
<keyword evidence="19" id="KW-1185">Reference proteome</keyword>
<keyword evidence="14" id="KW-0443">Lipid metabolism</keyword>
<evidence type="ECO:0000256" key="4">
    <source>
        <dbReference type="ARBA" id="ARBA00022824"/>
    </source>
</evidence>
<evidence type="ECO:0000256" key="11">
    <source>
        <dbReference type="ARBA" id="ARBA00023136"/>
    </source>
</evidence>
<dbReference type="Pfam" id="PF00667">
    <property type="entry name" value="FAD_binding_1"/>
    <property type="match status" value="1"/>
</dbReference>
<dbReference type="GO" id="GO:0003958">
    <property type="term" value="F:NADPH-hemoprotein reductase activity"/>
    <property type="evidence" value="ECO:0007669"/>
    <property type="project" value="UniProtKB-UniRule"/>
</dbReference>
<dbReference type="PIRSF" id="PIRSF000208">
    <property type="entry name" value="P450R"/>
    <property type="match status" value="1"/>
</dbReference>
<keyword evidence="6 14" id="KW-0521">NADP</keyword>
<dbReference type="SUPFAM" id="SSF52218">
    <property type="entry name" value="Flavoproteins"/>
    <property type="match status" value="1"/>
</dbReference>
<dbReference type="InterPro" id="IPR001094">
    <property type="entry name" value="Flavdoxin-like"/>
</dbReference>
<evidence type="ECO:0000256" key="15">
    <source>
        <dbReference type="SAM" id="MobiDB-lite"/>
    </source>
</evidence>
<dbReference type="Gene3D" id="1.20.990.10">
    <property type="entry name" value="NADPH-cytochrome p450 Reductase, Chain A, domain 3"/>
    <property type="match status" value="1"/>
</dbReference>
<feature type="binding site" evidence="14">
    <location>
        <begin position="482"/>
        <end position="485"/>
    </location>
    <ligand>
        <name>FAD</name>
        <dbReference type="ChEBI" id="CHEBI:57692"/>
    </ligand>
</feature>
<feature type="region of interest" description="Disordered" evidence="15">
    <location>
        <begin position="1"/>
        <end position="22"/>
    </location>
</feature>
<feature type="binding site" evidence="14">
    <location>
        <position position="722"/>
    </location>
    <ligand>
        <name>NADP(+)</name>
        <dbReference type="ChEBI" id="CHEBI:58349"/>
    </ligand>
</feature>
<feature type="binding site" evidence="14">
    <location>
        <begin position="500"/>
        <end position="502"/>
    </location>
    <ligand>
        <name>FAD</name>
        <dbReference type="ChEBI" id="CHEBI:57692"/>
    </ligand>
</feature>
<feature type="binding site" evidence="14">
    <location>
        <position position="318"/>
    </location>
    <ligand>
        <name>NADP(+)</name>
        <dbReference type="ChEBI" id="CHEBI:58349"/>
    </ligand>
</feature>
<dbReference type="Gene3D" id="3.40.50.80">
    <property type="entry name" value="Nucleotide-binding domain of ferredoxin-NADP reductase (FNR) module"/>
    <property type="match status" value="1"/>
</dbReference>
<evidence type="ECO:0000256" key="13">
    <source>
        <dbReference type="ARBA" id="ARBA00023221"/>
    </source>
</evidence>
<keyword evidence="3 14" id="KW-0812">Transmembrane</keyword>
<keyword evidence="13 14" id="KW-0753">Steroid metabolism</keyword>
<dbReference type="GO" id="GO:0010181">
    <property type="term" value="F:FMN binding"/>
    <property type="evidence" value="ECO:0007669"/>
    <property type="project" value="UniProtKB-UniRule"/>
</dbReference>
<feature type="transmembrane region" description="Helical" evidence="14">
    <location>
        <begin position="25"/>
        <end position="44"/>
    </location>
</feature>
<comment type="catalytic activity">
    <reaction evidence="14">
        <text>2 oxidized [cytochrome P450] + NADPH = 2 reduced [cytochrome P450] + NADP(+) + H(+)</text>
        <dbReference type="Rhea" id="RHEA:24040"/>
        <dbReference type="Rhea" id="RHEA-COMP:14627"/>
        <dbReference type="Rhea" id="RHEA-COMP:14628"/>
        <dbReference type="ChEBI" id="CHEBI:15378"/>
        <dbReference type="ChEBI" id="CHEBI:55376"/>
        <dbReference type="ChEBI" id="CHEBI:57783"/>
        <dbReference type="ChEBI" id="CHEBI:58349"/>
        <dbReference type="ChEBI" id="CHEBI:60344"/>
        <dbReference type="EC" id="1.6.2.4"/>
    </reaction>
</comment>
<evidence type="ECO:0000256" key="3">
    <source>
        <dbReference type="ARBA" id="ARBA00022692"/>
    </source>
</evidence>
<evidence type="ECO:0000256" key="9">
    <source>
        <dbReference type="ARBA" id="ARBA00023002"/>
    </source>
</evidence>
<evidence type="ECO:0000256" key="10">
    <source>
        <dbReference type="ARBA" id="ARBA00023011"/>
    </source>
</evidence>
<dbReference type="InterPro" id="IPR023173">
    <property type="entry name" value="NADPH_Cyt_P450_Rdtase_alpha"/>
</dbReference>
<keyword evidence="5 14" id="KW-0274">FAD</keyword>
<dbReference type="GO" id="GO:0050660">
    <property type="term" value="F:flavin adenine dinucleotide binding"/>
    <property type="evidence" value="ECO:0007669"/>
    <property type="project" value="UniProtKB-UniRule"/>
</dbReference>
<keyword evidence="8 14" id="KW-1133">Transmembrane helix</keyword>
<dbReference type="InterPro" id="IPR008254">
    <property type="entry name" value="Flavodoxin/NO_synth"/>
</dbReference>
<keyword evidence="12 14" id="KW-1207">Sterol metabolism</keyword>
<evidence type="ECO:0000256" key="1">
    <source>
        <dbReference type="ARBA" id="ARBA00022630"/>
    </source>
</evidence>
<evidence type="ECO:0000256" key="14">
    <source>
        <dbReference type="HAMAP-Rule" id="MF_03212"/>
    </source>
</evidence>
<feature type="compositionally biased region" description="Polar residues" evidence="15">
    <location>
        <begin position="1"/>
        <end position="15"/>
    </location>
</feature>
<dbReference type="PANTHER" id="PTHR19384:SF17">
    <property type="entry name" value="NADPH--CYTOCHROME P450 REDUCTASE"/>
    <property type="match status" value="1"/>
</dbReference>
<dbReference type="SUPFAM" id="SSF52343">
    <property type="entry name" value="Ferredoxin reductase-like, C-terminal NADP-linked domain"/>
    <property type="match status" value="1"/>
</dbReference>
<dbReference type="InterPro" id="IPR017927">
    <property type="entry name" value="FAD-bd_FR_type"/>
</dbReference>
<comment type="cofactor">
    <cofactor evidence="14">
        <name>FMN</name>
        <dbReference type="ChEBI" id="CHEBI:58210"/>
    </cofactor>
    <text evidence="14">Binds 1 FMN per monomer.</text>
</comment>